<dbReference type="InterPro" id="IPR038732">
    <property type="entry name" value="HpyO/CreE_NAD-binding"/>
</dbReference>
<proteinExistence type="predicted"/>
<dbReference type="Proteomes" id="UP001464555">
    <property type="component" value="Unassembled WGS sequence"/>
</dbReference>
<accession>A0ABU9I2L9</accession>
<sequence length="581" mass="65131">MLSDKMETPKKRIAILGGGPAGLFMYKRLTEAGDTSLEIEIFERKKQLGAGMPYSREGSSEEHITNVSGNEIPDIVMPVSEWITLQKPIAQSFHITPQNFNDYKVLPRLLFGKYLEDQFKLLLKHASDAGISTTVHLGAEVVDIEDHPDEKKVTVKLKDGTSFDFDRVIISTGHNWPKKKEGTIKNYYDSPYPPSKLEALVNIPVAVRGSSLTAVDAIRTLARNNGSFADSDNGIPHYIPNPGTGDFRMVMHSRSGLLPAVRFHLEDSHLKNDTLLTDEEITAHRAGNDGFLSLDYLFEKDFKDQFREKDPAFYERIRNMDIREFVDAMMELRERLDPFVLLKAEYAEAEKSIKRMESVYWKEMLAVLSFAMNYPAKYFSAEDMLTLKETLSPLISIVIAFIPQTSCRELLALHNAGKLEIVPVGGDSSVEALDEGGIIYHYTDEEGKEVAVPYPAFVDSIGQPHLMYDDFPFQSLIKSKTIAPARLRFQNEKEGKKAFEKGDGSVEKDSDGSYFLKVPGIGINDDFQVLDQYGAYNERIYIMAVPYIGGFNPDYSGLDFCEAASEKIAASLARSMGINVS</sequence>
<feature type="domain" description="FAD-dependent urate hydroxylase HpyO/Asp monooxygenase CreE-like FAD/NAD(P)-binding" evidence="1">
    <location>
        <begin position="14"/>
        <end position="174"/>
    </location>
</feature>
<dbReference type="InterPro" id="IPR052189">
    <property type="entry name" value="L-asp_N-monooxygenase_NS-form"/>
</dbReference>
<evidence type="ECO:0000259" key="1">
    <source>
        <dbReference type="Pfam" id="PF13454"/>
    </source>
</evidence>
<dbReference type="PANTHER" id="PTHR40254:SF1">
    <property type="entry name" value="BLR0577 PROTEIN"/>
    <property type="match status" value="1"/>
</dbReference>
<evidence type="ECO:0000313" key="3">
    <source>
        <dbReference type="Proteomes" id="UP001464555"/>
    </source>
</evidence>
<dbReference type="Gene3D" id="3.50.50.60">
    <property type="entry name" value="FAD/NAD(P)-binding domain"/>
    <property type="match status" value="1"/>
</dbReference>
<dbReference type="EMBL" id="JBBYHR010000011">
    <property type="protein sequence ID" value="MEL1246067.1"/>
    <property type="molecule type" value="Genomic_DNA"/>
</dbReference>
<organism evidence="2 3">
    <name type="scientific">Flavobacterium arundinis</name>
    <dbReference type="NCBI Taxonomy" id="3139143"/>
    <lineage>
        <taxon>Bacteria</taxon>
        <taxon>Pseudomonadati</taxon>
        <taxon>Bacteroidota</taxon>
        <taxon>Flavobacteriia</taxon>
        <taxon>Flavobacteriales</taxon>
        <taxon>Flavobacteriaceae</taxon>
        <taxon>Flavobacterium</taxon>
    </lineage>
</organism>
<reference evidence="2 3" key="1">
    <citation type="submission" date="2024-04" db="EMBL/GenBank/DDBJ databases">
        <title>Flavobacterium sp. DGU11 16S ribosomal RNA gene Genome sequencing and assembly.</title>
        <authorList>
            <person name="Park S."/>
        </authorList>
    </citation>
    <scope>NUCLEOTIDE SEQUENCE [LARGE SCALE GENOMIC DNA]</scope>
    <source>
        <strain evidence="2 3">DGU11</strain>
    </source>
</reference>
<name>A0ABU9I2L9_9FLAO</name>
<dbReference type="PANTHER" id="PTHR40254">
    <property type="entry name" value="BLR0577 PROTEIN"/>
    <property type="match status" value="1"/>
</dbReference>
<gene>
    <name evidence="2" type="ORF">AAEO56_17470</name>
</gene>
<keyword evidence="3" id="KW-1185">Reference proteome</keyword>
<dbReference type="InterPro" id="IPR036188">
    <property type="entry name" value="FAD/NAD-bd_sf"/>
</dbReference>
<dbReference type="SUPFAM" id="SSF51905">
    <property type="entry name" value="FAD/NAD(P)-binding domain"/>
    <property type="match status" value="1"/>
</dbReference>
<comment type="caution">
    <text evidence="2">The sequence shown here is derived from an EMBL/GenBank/DDBJ whole genome shotgun (WGS) entry which is preliminary data.</text>
</comment>
<protein>
    <submittedName>
        <fullName evidence="2">FAD/NAD(P)-binding protein</fullName>
    </submittedName>
</protein>
<dbReference type="Pfam" id="PF13454">
    <property type="entry name" value="NAD_binding_9"/>
    <property type="match status" value="1"/>
</dbReference>
<evidence type="ECO:0000313" key="2">
    <source>
        <dbReference type="EMBL" id="MEL1246067.1"/>
    </source>
</evidence>
<dbReference type="RefSeq" id="WP_341698362.1">
    <property type="nucleotide sequence ID" value="NZ_JBBYHR010000011.1"/>
</dbReference>